<name>A0A4V3CZT4_LABRH</name>
<dbReference type="GO" id="GO:0019684">
    <property type="term" value="P:photosynthesis, light reaction"/>
    <property type="evidence" value="ECO:0007669"/>
    <property type="project" value="InterPro"/>
</dbReference>
<evidence type="ECO:0000313" key="3">
    <source>
        <dbReference type="Proteomes" id="UP000295444"/>
    </source>
</evidence>
<dbReference type="InterPro" id="IPR014747">
    <property type="entry name" value="Bac_photo_RC_H_C"/>
</dbReference>
<dbReference type="OrthoDB" id="3712018at2"/>
<gene>
    <name evidence="2" type="ORF">EV186_102847</name>
</gene>
<protein>
    <submittedName>
        <fullName evidence="2">PRC-barrel domain protein</fullName>
    </submittedName>
</protein>
<comment type="caution">
    <text evidence="2">The sequence shown here is derived from an EMBL/GenBank/DDBJ whole genome shotgun (WGS) entry which is preliminary data.</text>
</comment>
<dbReference type="GO" id="GO:0030077">
    <property type="term" value="C:plasma membrane light-harvesting complex"/>
    <property type="evidence" value="ECO:0007669"/>
    <property type="project" value="InterPro"/>
</dbReference>
<dbReference type="RefSeq" id="WP_133849621.1">
    <property type="nucleotide sequence ID" value="NZ_SNXZ01000002.1"/>
</dbReference>
<proteinExistence type="predicted"/>
<dbReference type="EMBL" id="SNXZ01000002">
    <property type="protein sequence ID" value="TDQ00981.1"/>
    <property type="molecule type" value="Genomic_DNA"/>
</dbReference>
<evidence type="ECO:0000313" key="2">
    <source>
        <dbReference type="EMBL" id="TDQ00981.1"/>
    </source>
</evidence>
<dbReference type="Proteomes" id="UP000295444">
    <property type="component" value="Unassembled WGS sequence"/>
</dbReference>
<keyword evidence="3" id="KW-1185">Reference proteome</keyword>
<dbReference type="AlphaFoldDB" id="A0A4V3CZT4"/>
<sequence length="119" mass="12996">MTFPAENIRDWVGLPVVDVAEDKVGTLEAVYFDTSSDEPAFGTIKVGMLGKHRLVFAPLAGAVVTPKHLKVTPAKKMIKDAPSIDVDGELTSEEEPQVYAHYGLTYRPGATGERRLGRR</sequence>
<feature type="domain" description="PRC-barrel" evidence="1">
    <location>
        <begin position="7"/>
        <end position="76"/>
    </location>
</feature>
<accession>A0A4V3CZT4</accession>
<dbReference type="InterPro" id="IPR011033">
    <property type="entry name" value="PRC_barrel-like_sf"/>
</dbReference>
<organism evidence="2 3">
    <name type="scientific">Labedaea rhizosphaerae</name>
    <dbReference type="NCBI Taxonomy" id="598644"/>
    <lineage>
        <taxon>Bacteria</taxon>
        <taxon>Bacillati</taxon>
        <taxon>Actinomycetota</taxon>
        <taxon>Actinomycetes</taxon>
        <taxon>Pseudonocardiales</taxon>
        <taxon>Pseudonocardiaceae</taxon>
        <taxon>Labedaea</taxon>
    </lineage>
</organism>
<dbReference type="Gene3D" id="3.90.50.10">
    <property type="entry name" value="Photosynthetic Reaction Center, subunit H, domain 2"/>
    <property type="match status" value="1"/>
</dbReference>
<dbReference type="SUPFAM" id="SSF50346">
    <property type="entry name" value="PRC-barrel domain"/>
    <property type="match status" value="1"/>
</dbReference>
<dbReference type="InterPro" id="IPR027275">
    <property type="entry name" value="PRC-brl_dom"/>
</dbReference>
<reference evidence="2 3" key="1">
    <citation type="submission" date="2019-03" db="EMBL/GenBank/DDBJ databases">
        <title>Genomic Encyclopedia of Type Strains, Phase IV (KMG-IV): sequencing the most valuable type-strain genomes for metagenomic binning, comparative biology and taxonomic classification.</title>
        <authorList>
            <person name="Goeker M."/>
        </authorList>
    </citation>
    <scope>NUCLEOTIDE SEQUENCE [LARGE SCALE GENOMIC DNA]</scope>
    <source>
        <strain evidence="2 3">DSM 45361</strain>
    </source>
</reference>
<dbReference type="Pfam" id="PF05239">
    <property type="entry name" value="PRC"/>
    <property type="match status" value="1"/>
</dbReference>
<evidence type="ECO:0000259" key="1">
    <source>
        <dbReference type="Pfam" id="PF05239"/>
    </source>
</evidence>